<reference evidence="3 4" key="1">
    <citation type="journal article" date="2016" name="Environ. Microbiol.">
        <title>Genomic resolution of a cold subsurface aquifer community provides metabolic insights for novel microbes adapted to high CO concentrations.</title>
        <authorList>
            <person name="Probst A.J."/>
            <person name="Castelle C.J."/>
            <person name="Singh A."/>
            <person name="Brown C.T."/>
            <person name="Anantharaman K."/>
            <person name="Sharon I."/>
            <person name="Hug L.A."/>
            <person name="Burstein D."/>
            <person name="Emerson J.B."/>
            <person name="Thomas B.C."/>
            <person name="Banfield J.F."/>
        </authorList>
    </citation>
    <scope>NUCLEOTIDE SEQUENCE [LARGE SCALE GENOMIC DNA]</scope>
    <source>
        <strain evidence="3">CG2_30_54_11</strain>
    </source>
</reference>
<organism evidence="3 4">
    <name type="scientific">Candidatus Wirthbacteria bacterium CG2_30_54_11</name>
    <dbReference type="NCBI Taxonomy" id="1817892"/>
    <lineage>
        <taxon>Bacteria</taxon>
        <taxon>Candidatus Wirthbacteria</taxon>
    </lineage>
</organism>
<protein>
    <recommendedName>
        <fullName evidence="2">Cysteine-rich domain-containing protein</fullName>
    </recommendedName>
</protein>
<gene>
    <name evidence="3" type="ORF">AUK40_06090</name>
</gene>
<evidence type="ECO:0000313" key="3">
    <source>
        <dbReference type="EMBL" id="OIP95307.1"/>
    </source>
</evidence>
<dbReference type="EMBL" id="MNZT01000112">
    <property type="protein sequence ID" value="OIP95307.1"/>
    <property type="molecule type" value="Genomic_DNA"/>
</dbReference>
<dbReference type="PANTHER" id="PTHR42947">
    <property type="entry name" value="COB--COM HETERODISULFIDE REDUCTASE SUBUNIT B 1"/>
    <property type="match status" value="1"/>
</dbReference>
<evidence type="ECO:0000313" key="4">
    <source>
        <dbReference type="Proteomes" id="UP000183245"/>
    </source>
</evidence>
<dbReference type="PANTHER" id="PTHR42947:SF1">
    <property type="entry name" value="COB--COM HETERODISULFIDE REDUCTASE SUBUNIT B 1"/>
    <property type="match status" value="1"/>
</dbReference>
<sequence>MHRHQKQYAYFPGCNTESISSELDQSMRAIAPLVGIELVDIPEFACCGAGMVREQDAYAEIALCARDFALAERQGLPILTVCSTCQGTMNHALHILKTDPDALAAVNLRMEGSGLVLRDISAVQVIHLLDVLHEDKDSLKELALSPNPLTGLRIAPFYGCRLLRPSSESPSSGLDQTRKFEEIIESLGLLPVNYPGRTKCCGFDIAFVDQKAARALLRERFIEAEGAKADILVTSCPLCHNVLDGMQSQVRSFEEKKFPVLHLPQLIGLALGVDERKLGLNRHVTGWKR</sequence>
<keyword evidence="1" id="KW-0560">Oxidoreductase</keyword>
<dbReference type="Gene3D" id="1.20.1050.140">
    <property type="match status" value="1"/>
</dbReference>
<comment type="caution">
    <text evidence="3">The sequence shown here is derived from an EMBL/GenBank/DDBJ whole genome shotgun (WGS) entry which is preliminary data.</text>
</comment>
<dbReference type="Gene3D" id="3.40.50.11810">
    <property type="match status" value="1"/>
</dbReference>
<dbReference type="STRING" id="1817892.AUK40_06090"/>
<proteinExistence type="predicted"/>
<evidence type="ECO:0000259" key="2">
    <source>
        <dbReference type="Pfam" id="PF02754"/>
    </source>
</evidence>
<dbReference type="InterPro" id="IPR051278">
    <property type="entry name" value="HdrB/HdrD_reductase"/>
</dbReference>
<dbReference type="Proteomes" id="UP000183245">
    <property type="component" value="Unassembled WGS sequence"/>
</dbReference>
<evidence type="ECO:0000256" key="1">
    <source>
        <dbReference type="ARBA" id="ARBA00023002"/>
    </source>
</evidence>
<feature type="domain" description="Cysteine-rich" evidence="2">
    <location>
        <begin position="8"/>
        <end position="89"/>
    </location>
</feature>
<dbReference type="AlphaFoldDB" id="A0A1J5IEX3"/>
<dbReference type="GO" id="GO:0016491">
    <property type="term" value="F:oxidoreductase activity"/>
    <property type="evidence" value="ECO:0007669"/>
    <property type="project" value="UniProtKB-KW"/>
</dbReference>
<dbReference type="InterPro" id="IPR004017">
    <property type="entry name" value="Cys_rich_dom"/>
</dbReference>
<feature type="domain" description="Cysteine-rich" evidence="2">
    <location>
        <begin position="155"/>
        <end position="244"/>
    </location>
</feature>
<accession>A0A1J5IEX3</accession>
<dbReference type="Pfam" id="PF02754">
    <property type="entry name" value="CCG"/>
    <property type="match status" value="2"/>
</dbReference>
<name>A0A1J5IEX3_9BACT</name>